<dbReference type="Proteomes" id="UP000561011">
    <property type="component" value="Unassembled WGS sequence"/>
</dbReference>
<reference evidence="2 3" key="1">
    <citation type="submission" date="2020-07" db="EMBL/GenBank/DDBJ databases">
        <title>MOT database genomes.</title>
        <authorList>
            <person name="Joseph S."/>
            <person name="Aduse-Opoku J."/>
            <person name="Hashim A."/>
            <person name="Wade W."/>
            <person name="Curtis M."/>
        </authorList>
    </citation>
    <scope>NUCLEOTIDE SEQUENCE [LARGE SCALE GENOMIC DNA]</scope>
    <source>
        <strain evidence="2 3">DSM 100099</strain>
    </source>
</reference>
<dbReference type="AlphaFoldDB" id="A0A853EVK6"/>
<dbReference type="Pfam" id="PF13191">
    <property type="entry name" value="AAA_16"/>
    <property type="match status" value="1"/>
</dbReference>
<name>A0A853EVK6_9MICO</name>
<evidence type="ECO:0000313" key="2">
    <source>
        <dbReference type="EMBL" id="NYS94766.1"/>
    </source>
</evidence>
<dbReference type="RefSeq" id="WP_179914069.1">
    <property type="nucleotide sequence ID" value="NZ_JACBYE010000043.1"/>
</dbReference>
<organism evidence="2 3">
    <name type="scientific">Sanguibacter inulinus</name>
    <dbReference type="NCBI Taxonomy" id="60922"/>
    <lineage>
        <taxon>Bacteria</taxon>
        <taxon>Bacillati</taxon>
        <taxon>Actinomycetota</taxon>
        <taxon>Actinomycetes</taxon>
        <taxon>Micrococcales</taxon>
        <taxon>Sanguibacteraceae</taxon>
        <taxon>Sanguibacter</taxon>
    </lineage>
</organism>
<dbReference type="Gene3D" id="3.40.50.300">
    <property type="entry name" value="P-loop containing nucleotide triphosphate hydrolases"/>
    <property type="match status" value="1"/>
</dbReference>
<evidence type="ECO:0000259" key="1">
    <source>
        <dbReference type="Pfam" id="PF13191"/>
    </source>
</evidence>
<keyword evidence="3" id="KW-1185">Reference proteome</keyword>
<protein>
    <submittedName>
        <fullName evidence="2">ATP-binding protein</fullName>
    </submittedName>
</protein>
<comment type="caution">
    <text evidence="2">The sequence shown here is derived from an EMBL/GenBank/DDBJ whole genome shotgun (WGS) entry which is preliminary data.</text>
</comment>
<dbReference type="GO" id="GO:0005524">
    <property type="term" value="F:ATP binding"/>
    <property type="evidence" value="ECO:0007669"/>
    <property type="project" value="UniProtKB-KW"/>
</dbReference>
<dbReference type="SUPFAM" id="SSF52540">
    <property type="entry name" value="P-loop containing nucleoside triphosphate hydrolases"/>
    <property type="match status" value="1"/>
</dbReference>
<dbReference type="EMBL" id="JACBYE010000043">
    <property type="protein sequence ID" value="NYS94766.1"/>
    <property type="molecule type" value="Genomic_DNA"/>
</dbReference>
<sequence length="392" mass="42267">MDRTLNPYAPGSGISPKALEGRDAEIESIDTIVARARHGLHSRAIVLSGLRGVGKTVLLNAFRLHAKQRDWITVPVEARSTETGRDSVRAKLARELVVAARSSKIERAGEAVKSAFGSITSFSASLGMSGVSLGVDRAVGRADSGVLEVDLEEMVTDVATAMKDKGLGFAIFVDEMQDLDEELLTALLAAQHAAGQDGLPFYVFGAGLPNLPSVLSEARSYAERLFEYRQIGPLVPDAARRALSRPAQEMGASFDDDALTRLVEAADGYPYFLQEYGKAVWDVAPARPFTLADAEAAVVVGTAQLDQGFFPARWDRATPGERAYLQAMARDGERGSRTSDVAIRLGRGLSSLGPTRSELIKKGLIYSPEHGRIAYTVPGMADFIRRQFTDQP</sequence>
<keyword evidence="2" id="KW-0547">Nucleotide-binding</keyword>
<proteinExistence type="predicted"/>
<accession>A0A853EVK6</accession>
<gene>
    <name evidence="2" type="ORF">HZZ10_14700</name>
</gene>
<dbReference type="PANTHER" id="PTHR34301">
    <property type="entry name" value="DNA-BINDING PROTEIN-RELATED"/>
    <property type="match status" value="1"/>
</dbReference>
<evidence type="ECO:0000313" key="3">
    <source>
        <dbReference type="Proteomes" id="UP000561011"/>
    </source>
</evidence>
<dbReference type="InterPro" id="IPR041664">
    <property type="entry name" value="AAA_16"/>
</dbReference>
<dbReference type="InterPro" id="IPR027417">
    <property type="entry name" value="P-loop_NTPase"/>
</dbReference>
<keyword evidence="2" id="KW-0067">ATP-binding</keyword>
<feature type="domain" description="Orc1-like AAA ATPase" evidence="1">
    <location>
        <begin position="21"/>
        <end position="192"/>
    </location>
</feature>
<dbReference type="PANTHER" id="PTHR34301:SF8">
    <property type="entry name" value="ATPASE DOMAIN-CONTAINING PROTEIN"/>
    <property type="match status" value="1"/>
</dbReference>